<evidence type="ECO:0000313" key="5">
    <source>
        <dbReference type="Proteomes" id="UP001500751"/>
    </source>
</evidence>
<evidence type="ECO:0000256" key="2">
    <source>
        <dbReference type="ARBA" id="ARBA00022723"/>
    </source>
</evidence>
<accession>A0ABP5FMQ5</accession>
<dbReference type="Pfam" id="PF01557">
    <property type="entry name" value="FAA_hydrolase"/>
    <property type="match status" value="1"/>
</dbReference>
<dbReference type="PANTHER" id="PTHR42796:SF4">
    <property type="entry name" value="FUMARYLACETOACETATE HYDROLASE DOMAIN-CONTAINING PROTEIN 2A"/>
    <property type="match status" value="1"/>
</dbReference>
<dbReference type="InterPro" id="IPR011234">
    <property type="entry name" value="Fumarylacetoacetase-like_C"/>
</dbReference>
<keyword evidence="2" id="KW-0479">Metal-binding</keyword>
<gene>
    <name evidence="4" type="ORF">GCM10009839_32300</name>
</gene>
<evidence type="ECO:0000256" key="1">
    <source>
        <dbReference type="ARBA" id="ARBA00010211"/>
    </source>
</evidence>
<dbReference type="InterPro" id="IPR051121">
    <property type="entry name" value="FAH"/>
</dbReference>
<dbReference type="Proteomes" id="UP001500751">
    <property type="component" value="Unassembled WGS sequence"/>
</dbReference>
<keyword evidence="5" id="KW-1185">Reference proteome</keyword>
<organism evidence="4 5">
    <name type="scientific">Catenulispora yoronensis</name>
    <dbReference type="NCBI Taxonomy" id="450799"/>
    <lineage>
        <taxon>Bacteria</taxon>
        <taxon>Bacillati</taxon>
        <taxon>Actinomycetota</taxon>
        <taxon>Actinomycetes</taxon>
        <taxon>Catenulisporales</taxon>
        <taxon>Catenulisporaceae</taxon>
        <taxon>Catenulispora</taxon>
    </lineage>
</organism>
<dbReference type="GO" id="GO:0016787">
    <property type="term" value="F:hydrolase activity"/>
    <property type="evidence" value="ECO:0007669"/>
    <property type="project" value="UniProtKB-KW"/>
</dbReference>
<dbReference type="InterPro" id="IPR036663">
    <property type="entry name" value="Fumarylacetoacetase_C_sf"/>
</dbReference>
<protein>
    <submittedName>
        <fullName evidence="4">Fumarylacetoacetate hydrolase family protein</fullName>
    </submittedName>
</protein>
<comment type="caution">
    <text evidence="4">The sequence shown here is derived from an EMBL/GenBank/DDBJ whole genome shotgun (WGS) entry which is preliminary data.</text>
</comment>
<dbReference type="RefSeq" id="WP_344666418.1">
    <property type="nucleotide sequence ID" value="NZ_BAAAQN010000016.1"/>
</dbReference>
<evidence type="ECO:0000259" key="3">
    <source>
        <dbReference type="Pfam" id="PF01557"/>
    </source>
</evidence>
<dbReference type="SUPFAM" id="SSF56529">
    <property type="entry name" value="FAH"/>
    <property type="match status" value="1"/>
</dbReference>
<dbReference type="PANTHER" id="PTHR42796">
    <property type="entry name" value="FUMARYLACETOACETATE HYDROLASE DOMAIN-CONTAINING PROTEIN 2A-RELATED"/>
    <property type="match status" value="1"/>
</dbReference>
<name>A0ABP5FMQ5_9ACTN</name>
<proteinExistence type="inferred from homology"/>
<sequence>MRIANVAGRATLLHQDGTGLDVAKASDGRFPSDPQALFEHWDALRDWAAGAAPGGDFAVDDTQLGAPTPAPRQVFAIGLNYAEHASEARFARPDSPPVFTKFPTSITGPRSAVRLPSASVDWEVELVVAIGRTAIGVAESDGWSHVAGLMVGQDLSERAVQLAGPIPQFSLGKSFPGFAPLGPALVTADDVADPDDLELGCAVDGEVLQRGRTGDLIFSVPELVARLSAVCPLLPGDIIFTGTPSGVGMARDPQRFLVPGTTLVSHVAGLGELRNELVGGQGAADGA</sequence>
<dbReference type="Gene3D" id="3.90.850.10">
    <property type="entry name" value="Fumarylacetoacetase-like, C-terminal domain"/>
    <property type="match status" value="1"/>
</dbReference>
<reference evidence="5" key="1">
    <citation type="journal article" date="2019" name="Int. J. Syst. Evol. Microbiol.">
        <title>The Global Catalogue of Microorganisms (GCM) 10K type strain sequencing project: providing services to taxonomists for standard genome sequencing and annotation.</title>
        <authorList>
            <consortium name="The Broad Institute Genomics Platform"/>
            <consortium name="The Broad Institute Genome Sequencing Center for Infectious Disease"/>
            <person name="Wu L."/>
            <person name="Ma J."/>
        </authorList>
    </citation>
    <scope>NUCLEOTIDE SEQUENCE [LARGE SCALE GENOMIC DNA]</scope>
    <source>
        <strain evidence="5">JCM 16014</strain>
    </source>
</reference>
<comment type="similarity">
    <text evidence="1">Belongs to the FAH family.</text>
</comment>
<feature type="domain" description="Fumarylacetoacetase-like C-terminal" evidence="3">
    <location>
        <begin position="74"/>
        <end position="277"/>
    </location>
</feature>
<evidence type="ECO:0000313" key="4">
    <source>
        <dbReference type="EMBL" id="GAA2030178.1"/>
    </source>
</evidence>
<keyword evidence="4" id="KW-0378">Hydrolase</keyword>
<dbReference type="EMBL" id="BAAAQN010000016">
    <property type="protein sequence ID" value="GAA2030178.1"/>
    <property type="molecule type" value="Genomic_DNA"/>
</dbReference>